<dbReference type="InterPro" id="IPR011701">
    <property type="entry name" value="MFS"/>
</dbReference>
<dbReference type="Gene3D" id="1.20.1250.20">
    <property type="entry name" value="MFS general substrate transporter like domains"/>
    <property type="match status" value="2"/>
</dbReference>
<dbReference type="RefSeq" id="WP_013091974.1">
    <property type="nucleotide sequence ID" value="NC_014118.1"/>
</dbReference>
<evidence type="ECO:0000256" key="6">
    <source>
        <dbReference type="SAM" id="Phobius"/>
    </source>
</evidence>
<dbReference type="InterPro" id="IPR020846">
    <property type="entry name" value="MFS_dom"/>
</dbReference>
<dbReference type="InterPro" id="IPR036259">
    <property type="entry name" value="MFS_trans_sf"/>
</dbReference>
<reference evidence="9" key="1">
    <citation type="submission" date="2010-04" db="EMBL/GenBank/DDBJ databases">
        <title>Complete sequence of chromosome 2 of Burkholderia sp. CCGE1002.</title>
        <authorList>
            <consortium name="US DOE Joint Genome Institute"/>
            <person name="Lucas S."/>
            <person name="Copeland A."/>
            <person name="Lapidus A."/>
            <person name="Cheng J.-F."/>
            <person name="Bruce D."/>
            <person name="Goodwin L."/>
            <person name="Pitluck S."/>
            <person name="Chertkov O."/>
            <person name="Detter J.C."/>
            <person name="Han C."/>
            <person name="Tapia R."/>
            <person name="Land M."/>
            <person name="Hauser L."/>
            <person name="Kyrpides N."/>
            <person name="Ovchinnikova G."/>
            <person name="Martinez-Romero E."/>
            <person name="Hernandez M.A.R."/>
            <person name="Tiedje J.M."/>
            <person name="Woyke T."/>
        </authorList>
    </citation>
    <scope>NUCLEOTIDE SEQUENCE [LARGE SCALE GENOMIC DNA]</scope>
    <source>
        <strain evidence="9">CCGE1002</strain>
    </source>
</reference>
<sequence length="463" mass="49897">MSVPANMLSRRPAWTLVFVLFCTSVVSLLDRNILSLFVGPIRSEIGLTDTQVSLLQGVAFALFYAAMGLPFGRVVDRYTRRNLIAAGVLLWSLMTIACGLSTGFWQLFFARMGVGIGEACLGPAAFSMIADCFTHERRGRALAAYNMSNYVGVGCSLLFGGLVISILGKLTHHGWFVVSDIQTWRIAFIVAAIPGILIAIIVMTMKEPERQEMVRTSNGVRFLSYLRPRKPTFTCVYTVYTLTATIAYIIVAWAPSLYIRHFHIPPADVGWIMGAVSIGAGVCGCLVAGHISDALVSRGVPGGRFRVPLLWWPIAVISIIGMTRASSATVSLFFLGLLTFGSALAFSTAAAVIQDIVPNQFRGQAAAMNSIFTGLIGLSLGPTSVAMVTDYVLKDGKLIGTSLLVVIVPIAIAGFIACIAGQKSYQRTRSELLEWINANQNHAAKSGVRSIPSRAVLKGNLEH</sequence>
<evidence type="ECO:0000256" key="4">
    <source>
        <dbReference type="ARBA" id="ARBA00022989"/>
    </source>
</evidence>
<dbReference type="Pfam" id="PF07690">
    <property type="entry name" value="MFS_1"/>
    <property type="match status" value="1"/>
</dbReference>
<feature type="transmembrane region" description="Helical" evidence="6">
    <location>
        <begin position="108"/>
        <end position="130"/>
    </location>
</feature>
<evidence type="ECO:0000259" key="7">
    <source>
        <dbReference type="PROSITE" id="PS50850"/>
    </source>
</evidence>
<organism evidence="8 9">
    <name type="scientific">Paraburkholderia atlantica</name>
    <dbReference type="NCBI Taxonomy" id="2654982"/>
    <lineage>
        <taxon>Bacteria</taxon>
        <taxon>Pseudomonadati</taxon>
        <taxon>Pseudomonadota</taxon>
        <taxon>Betaproteobacteria</taxon>
        <taxon>Burkholderiales</taxon>
        <taxon>Burkholderiaceae</taxon>
        <taxon>Paraburkholderia</taxon>
    </lineage>
</organism>
<feature type="transmembrane region" description="Helical" evidence="6">
    <location>
        <begin position="83"/>
        <end position="102"/>
    </location>
</feature>
<feature type="transmembrane region" description="Helical" evidence="6">
    <location>
        <begin position="142"/>
        <end position="166"/>
    </location>
</feature>
<dbReference type="Proteomes" id="UP000002190">
    <property type="component" value="Chromosome 2"/>
</dbReference>
<feature type="transmembrane region" description="Helical" evidence="6">
    <location>
        <begin position="186"/>
        <end position="205"/>
    </location>
</feature>
<proteinExistence type="predicted"/>
<dbReference type="AlphaFoldDB" id="D5WI79"/>
<dbReference type="GeneID" id="301095444"/>
<gene>
    <name evidence="8" type="ordered locus">BC1002_4179</name>
</gene>
<dbReference type="CDD" id="cd17328">
    <property type="entry name" value="MFS_spinster_like"/>
    <property type="match status" value="1"/>
</dbReference>
<dbReference type="GO" id="GO:0022857">
    <property type="term" value="F:transmembrane transporter activity"/>
    <property type="evidence" value="ECO:0007669"/>
    <property type="project" value="InterPro"/>
</dbReference>
<accession>D5WI79</accession>
<evidence type="ECO:0000256" key="3">
    <source>
        <dbReference type="ARBA" id="ARBA00022692"/>
    </source>
</evidence>
<evidence type="ECO:0000256" key="1">
    <source>
        <dbReference type="ARBA" id="ARBA00004141"/>
    </source>
</evidence>
<evidence type="ECO:0000313" key="9">
    <source>
        <dbReference type="Proteomes" id="UP000002190"/>
    </source>
</evidence>
<dbReference type="SUPFAM" id="SSF103473">
    <property type="entry name" value="MFS general substrate transporter"/>
    <property type="match status" value="1"/>
</dbReference>
<comment type="subcellular location">
    <subcellularLocation>
        <location evidence="1">Membrane</location>
        <topology evidence="1">Multi-pass membrane protein</topology>
    </subcellularLocation>
</comment>
<feature type="transmembrane region" description="Helical" evidence="6">
    <location>
        <begin position="237"/>
        <end position="259"/>
    </location>
</feature>
<dbReference type="KEGG" id="bge:BC1002_4179"/>
<feature type="transmembrane region" description="Helical" evidence="6">
    <location>
        <begin position="308"/>
        <end position="326"/>
    </location>
</feature>
<name>D5WI79_PARAM</name>
<protein>
    <submittedName>
        <fullName evidence="8">Major facilitator superfamily MFS_1</fullName>
    </submittedName>
</protein>
<dbReference type="EMBL" id="CP002014">
    <property type="protein sequence ID" value="ADG18174.1"/>
    <property type="molecule type" value="Genomic_DNA"/>
</dbReference>
<feature type="transmembrane region" description="Helical" evidence="6">
    <location>
        <begin position="365"/>
        <end position="386"/>
    </location>
</feature>
<evidence type="ECO:0000313" key="8">
    <source>
        <dbReference type="EMBL" id="ADG18174.1"/>
    </source>
</evidence>
<dbReference type="GO" id="GO:0016020">
    <property type="term" value="C:membrane"/>
    <property type="evidence" value="ECO:0007669"/>
    <property type="project" value="UniProtKB-SubCell"/>
</dbReference>
<dbReference type="PANTHER" id="PTHR23505">
    <property type="entry name" value="SPINSTER"/>
    <property type="match status" value="1"/>
</dbReference>
<dbReference type="PANTHER" id="PTHR23505:SF79">
    <property type="entry name" value="PROTEIN SPINSTER"/>
    <property type="match status" value="1"/>
</dbReference>
<feature type="transmembrane region" description="Helical" evidence="6">
    <location>
        <begin position="271"/>
        <end position="296"/>
    </location>
</feature>
<dbReference type="STRING" id="640511.BC1002_4179"/>
<dbReference type="PROSITE" id="PS50850">
    <property type="entry name" value="MFS"/>
    <property type="match status" value="1"/>
</dbReference>
<dbReference type="eggNOG" id="COG2271">
    <property type="taxonomic scope" value="Bacteria"/>
</dbReference>
<feature type="transmembrane region" description="Helical" evidence="6">
    <location>
        <begin position="332"/>
        <end position="353"/>
    </location>
</feature>
<reference evidence="8 9" key="2">
    <citation type="journal article" date="2012" name="J. Bacteriol.">
        <title>Genome Sequences of Burkholderia sp. Strains CCGE1002 and H160, Isolated from Legume Nodules in Mexico and Brazil.</title>
        <authorList>
            <person name="Ormeno-Orrillo E."/>
            <person name="Rogel M.A."/>
            <person name="Chueire L.M."/>
            <person name="Tiedje J.M."/>
            <person name="Martinez-Romero E."/>
            <person name="Hungria M."/>
        </authorList>
    </citation>
    <scope>NUCLEOTIDE SEQUENCE [LARGE SCALE GENOMIC DNA]</scope>
    <source>
        <strain evidence="8 9">CCGE1002</strain>
    </source>
</reference>
<dbReference type="HOGENOM" id="CLU_001265_5_12_4"/>
<evidence type="ECO:0000256" key="2">
    <source>
        <dbReference type="ARBA" id="ARBA00022448"/>
    </source>
</evidence>
<dbReference type="InterPro" id="IPR044770">
    <property type="entry name" value="MFS_spinster-like"/>
</dbReference>
<feature type="domain" description="Major facilitator superfamily (MFS) profile" evidence="7">
    <location>
        <begin position="16"/>
        <end position="426"/>
    </location>
</feature>
<keyword evidence="2" id="KW-0813">Transport</keyword>
<feature type="transmembrane region" description="Helical" evidence="6">
    <location>
        <begin position="398"/>
        <end position="420"/>
    </location>
</feature>
<keyword evidence="3 6" id="KW-0812">Transmembrane</keyword>
<feature type="transmembrane region" description="Helical" evidence="6">
    <location>
        <begin position="52"/>
        <end position="71"/>
    </location>
</feature>
<evidence type="ECO:0000256" key="5">
    <source>
        <dbReference type="ARBA" id="ARBA00023136"/>
    </source>
</evidence>
<keyword evidence="4 6" id="KW-1133">Transmembrane helix</keyword>
<keyword evidence="5 6" id="KW-0472">Membrane</keyword>